<dbReference type="EMBL" id="JBHGCJ010000005">
    <property type="protein sequence ID" value="MFG6109185.1"/>
    <property type="molecule type" value="Genomic_DNA"/>
</dbReference>
<sequence>MNDPVSPPPPSPSVRWIAPLAVLLVIGAGVAWGWTRWQAEQARELQRQADTGLQLQGLVDSVEALRRDQRSTSQRVQDAAATNRVLRDEMLGLSQRSALLEDNLAKLADSTRHGAQALQLEETELLLGQAAQRLAYADDVEGAKRLYALAASTLADVPGNDYLNVRQALMQERNAVDALGPGVRVSTAAQLAAFSKALERLPQQVDAVPGAEAATPWWHQVLAPFVTITPTHTQGPLTDAERVTGWDALQLELTLARAAVERGDQPGFTHAVDRVALWLPRLWPDSPALRERRAELQQLRMRVLQPALPELGSTLQQLRSMRDGDDR</sequence>
<dbReference type="PANTHER" id="PTHR38043">
    <property type="entry name" value="PROTEIN HEMX"/>
    <property type="match status" value="1"/>
</dbReference>
<dbReference type="Pfam" id="PF04375">
    <property type="entry name" value="HemX"/>
    <property type="match status" value="1"/>
</dbReference>
<keyword evidence="1" id="KW-0472">Membrane</keyword>
<dbReference type="PANTHER" id="PTHR38043:SF1">
    <property type="entry name" value="PROTEIN HEMX"/>
    <property type="match status" value="1"/>
</dbReference>
<dbReference type="Proteomes" id="UP001605261">
    <property type="component" value="Unassembled WGS sequence"/>
</dbReference>
<evidence type="ECO:0000313" key="2">
    <source>
        <dbReference type="EMBL" id="MFG6109185.1"/>
    </source>
</evidence>
<name>A0ABW7CW37_9GAMM</name>
<keyword evidence="1" id="KW-0812">Transmembrane</keyword>
<keyword evidence="2" id="KW-0808">Transferase</keyword>
<accession>A0ABW7CW37</accession>
<feature type="transmembrane region" description="Helical" evidence="1">
    <location>
        <begin position="16"/>
        <end position="35"/>
    </location>
</feature>
<evidence type="ECO:0000313" key="3">
    <source>
        <dbReference type="Proteomes" id="UP001605261"/>
    </source>
</evidence>
<keyword evidence="2" id="KW-0489">Methyltransferase</keyword>
<keyword evidence="1" id="KW-1133">Transmembrane helix</keyword>
<organism evidence="2 3">
    <name type="scientific">Stenotrophomonas nematodicola</name>
    <dbReference type="NCBI Taxonomy" id="2656746"/>
    <lineage>
        <taxon>Bacteria</taxon>
        <taxon>Pseudomonadati</taxon>
        <taxon>Pseudomonadota</taxon>
        <taxon>Gammaproteobacteria</taxon>
        <taxon>Lysobacterales</taxon>
        <taxon>Lysobacteraceae</taxon>
        <taxon>Stenotrophomonas</taxon>
    </lineage>
</organism>
<dbReference type="GO" id="GO:0032259">
    <property type="term" value="P:methylation"/>
    <property type="evidence" value="ECO:0007669"/>
    <property type="project" value="UniProtKB-KW"/>
</dbReference>
<dbReference type="RefSeq" id="WP_394162733.1">
    <property type="nucleotide sequence ID" value="NZ_JBHGCJ010000005.1"/>
</dbReference>
<keyword evidence="3" id="KW-1185">Reference proteome</keyword>
<dbReference type="InterPro" id="IPR007470">
    <property type="entry name" value="HemX"/>
</dbReference>
<comment type="caution">
    <text evidence="2">The sequence shown here is derived from an EMBL/GenBank/DDBJ whole genome shotgun (WGS) entry which is preliminary data.</text>
</comment>
<proteinExistence type="predicted"/>
<evidence type="ECO:0000256" key="1">
    <source>
        <dbReference type="SAM" id="Phobius"/>
    </source>
</evidence>
<dbReference type="GO" id="GO:0004851">
    <property type="term" value="F:uroporphyrin-III C-methyltransferase activity"/>
    <property type="evidence" value="ECO:0007669"/>
    <property type="project" value="UniProtKB-EC"/>
</dbReference>
<dbReference type="EC" id="2.1.1.107" evidence="2"/>
<protein>
    <submittedName>
        <fullName evidence="2">Uroporphyrinogen-III C-methyltransferase</fullName>
        <ecNumber evidence="2">2.1.1.107</ecNumber>
    </submittedName>
</protein>
<reference evidence="2 3" key="1">
    <citation type="submission" date="2024-09" db="EMBL/GenBank/DDBJ databases">
        <authorList>
            <consortium name="All-Russian atlas of soil microorganisms"/>
            <consortium name="as a basis for the search for new antimicrobial producers and enzymes with unique properties"/>
            <person name="Sokolova E.A."/>
            <person name="Voronina E.N."/>
        </authorList>
    </citation>
    <scope>NUCLEOTIDE SEQUENCE [LARGE SCALE GENOMIC DNA]</scope>
    <source>
        <strain evidence="2 3">AF-22b-331.1</strain>
    </source>
</reference>
<gene>
    <name evidence="2" type="ORF">ACEU0G_003189</name>
</gene>